<protein>
    <submittedName>
        <fullName evidence="9">NADH-quinone oxidoreductase subunit F</fullName>
    </submittedName>
</protein>
<dbReference type="InterPro" id="IPR001135">
    <property type="entry name" value="NADH_Q_OxRdtase_suD"/>
</dbReference>
<feature type="compositionally biased region" description="Basic residues" evidence="6">
    <location>
        <begin position="97"/>
        <end position="120"/>
    </location>
</feature>
<dbReference type="GO" id="GO:0048038">
    <property type="term" value="F:quinone binding"/>
    <property type="evidence" value="ECO:0007669"/>
    <property type="project" value="InterPro"/>
</dbReference>
<comment type="subcellular location">
    <subcellularLocation>
        <location evidence="1">Cell membrane</location>
        <topology evidence="1">Peripheral membrane protein</topology>
    </subcellularLocation>
</comment>
<evidence type="ECO:0000256" key="4">
    <source>
        <dbReference type="ARBA" id="ARBA00023027"/>
    </source>
</evidence>
<accession>A0A832I2C0</accession>
<evidence type="ECO:0000256" key="1">
    <source>
        <dbReference type="ARBA" id="ARBA00004202"/>
    </source>
</evidence>
<dbReference type="GO" id="GO:0016151">
    <property type="term" value="F:nickel cation binding"/>
    <property type="evidence" value="ECO:0007669"/>
    <property type="project" value="InterPro"/>
</dbReference>
<feature type="compositionally biased region" description="Basic residues" evidence="6">
    <location>
        <begin position="66"/>
        <end position="79"/>
    </location>
</feature>
<dbReference type="AlphaFoldDB" id="A0A832I2C0"/>
<dbReference type="Gene3D" id="1.10.645.10">
    <property type="entry name" value="Cytochrome-c3 Hydrogenase, chain B"/>
    <property type="match status" value="1"/>
</dbReference>
<evidence type="ECO:0000259" key="8">
    <source>
        <dbReference type="Pfam" id="PF00346"/>
    </source>
</evidence>
<dbReference type="EMBL" id="DSQF01000020">
    <property type="protein sequence ID" value="HGZ43682.1"/>
    <property type="molecule type" value="Genomic_DNA"/>
</dbReference>
<dbReference type="GO" id="GO:0008137">
    <property type="term" value="F:NADH dehydrogenase (ubiquinone) activity"/>
    <property type="evidence" value="ECO:0007669"/>
    <property type="project" value="InterPro"/>
</dbReference>
<keyword evidence="4" id="KW-0520">NAD</keyword>
<gene>
    <name evidence="9" type="ORF">ENR23_09705</name>
</gene>
<feature type="region of interest" description="Disordered" evidence="6">
    <location>
        <begin position="1"/>
        <end position="187"/>
    </location>
</feature>
<proteinExistence type="predicted"/>
<feature type="binding site" evidence="5">
    <location>
        <position position="678"/>
    </location>
    <ligand>
        <name>Mg(2+)</name>
        <dbReference type="ChEBI" id="CHEBI:18420"/>
    </ligand>
</feature>
<dbReference type="GO" id="GO:0005886">
    <property type="term" value="C:plasma membrane"/>
    <property type="evidence" value="ECO:0007669"/>
    <property type="project" value="UniProtKB-SubCell"/>
</dbReference>
<feature type="compositionally biased region" description="Low complexity" evidence="6">
    <location>
        <begin position="84"/>
        <end position="93"/>
    </location>
</feature>
<dbReference type="PROSITE" id="PS00542">
    <property type="entry name" value="COMPLEX1_30K"/>
    <property type="match status" value="1"/>
</dbReference>
<feature type="compositionally biased region" description="Basic residues" evidence="6">
    <location>
        <begin position="146"/>
        <end position="159"/>
    </location>
</feature>
<feature type="binding site" evidence="5">
    <location>
        <position position="402"/>
    </location>
    <ligand>
        <name>Mg(2+)</name>
        <dbReference type="ChEBI" id="CHEBI:18420"/>
    </ligand>
</feature>
<feature type="binding site" evidence="5">
    <location>
        <position position="714"/>
    </location>
    <ligand>
        <name>Fe cation</name>
        <dbReference type="ChEBI" id="CHEBI:24875"/>
    </ligand>
</feature>
<feature type="compositionally biased region" description="Low complexity" evidence="6">
    <location>
        <begin position="160"/>
        <end position="172"/>
    </location>
</feature>
<name>A0A832I2C0_UNCEI</name>
<feature type="binding site" evidence="5">
    <location>
        <position position="711"/>
    </location>
    <ligand>
        <name>Ni(2+)</name>
        <dbReference type="ChEBI" id="CHEBI:49786"/>
    </ligand>
</feature>
<keyword evidence="5" id="KW-0408">Iron</keyword>
<evidence type="ECO:0000259" key="7">
    <source>
        <dbReference type="Pfam" id="PF00329"/>
    </source>
</evidence>
<keyword evidence="5" id="KW-0479">Metal-binding</keyword>
<sequence>MVEPREHRARARGARRGHAARRVRGPAPPREPVARQGARLPRGRLAVRDPRRTSHGSLGRRDGRRSPRGRGVRGRRRGDRRTAADGGVPLAGAGARGHVRRRARRRGRRGARAARHRVRGPRLPLDARAARRPARRGARPADPRGARPRVGPRRPRAAARRVASLSLAPPRRAGGRGAAPVTRRDDGAGELFPLQRALHDLRQRFGDVVLDAERGSLREHFVVVPAERLAEVARAAHVEWGAQLVHVFALDERDPHGRFRLHALFSMAPEDAVLTLVSAVPEDAPRYPSMTPGCPAAHWVERELRDLVGVVPEGHPDPRPLVAHDGWPAGAHPLRRDFTPPAEWSWAPRFAVPRDPSPGVFEVPVGPIHAGIIEPGHFRFTTVGESVLALDVRLGWAYRGLETLARGAPLGRALEIAERACGACAFSHALAFSQAVEEVAGLLAPPRARALRVLAAELERLAGHLADVAGILNDVACAVGFAEAMRLRETVQQACAALFGHRYLRGVCVPGGVLRDLDDPQQMWLRRVLADVRADAEALVAAAVANPEVLDRLRGTGPLPRAAALDLGVVGPAARASGLARDTRRDHPYAAYRELDFRVPVREEGDVLARLVVRAEEIQESLNLVDQLVLRLPGGPLNVHLDAIPAGGTGLALVESPRGRLVHWLRTGPGGTIAEWRMRSASHANWPAVAVAALEALVPDFPLVNKSFNLCYACADR</sequence>
<dbReference type="PANTHER" id="PTHR43485">
    <property type="entry name" value="HYDROGENASE-4 COMPONENT G"/>
    <property type="match status" value="1"/>
</dbReference>
<dbReference type="SUPFAM" id="SSF143243">
    <property type="entry name" value="Nqo5-like"/>
    <property type="match status" value="1"/>
</dbReference>
<dbReference type="GO" id="GO:0016651">
    <property type="term" value="F:oxidoreductase activity, acting on NAD(P)H"/>
    <property type="evidence" value="ECO:0007669"/>
    <property type="project" value="InterPro"/>
</dbReference>
<feature type="binding site" evidence="5">
    <location>
        <position position="424"/>
    </location>
    <ligand>
        <name>Ni(2+)</name>
        <dbReference type="ChEBI" id="CHEBI:49786"/>
    </ligand>
</feature>
<dbReference type="Pfam" id="PF00346">
    <property type="entry name" value="Complex1_49kDa"/>
    <property type="match status" value="1"/>
</dbReference>
<keyword evidence="5" id="KW-0533">Nickel</keyword>
<keyword evidence="3" id="KW-0560">Oxidoreductase</keyword>
<evidence type="ECO:0000256" key="6">
    <source>
        <dbReference type="SAM" id="MobiDB-lite"/>
    </source>
</evidence>
<feature type="compositionally biased region" description="Basic residues" evidence="6">
    <location>
        <begin position="7"/>
        <end position="24"/>
    </location>
</feature>
<dbReference type="InterPro" id="IPR001268">
    <property type="entry name" value="NADH_UbQ_OxRdtase_30kDa_su"/>
</dbReference>
<dbReference type="InterPro" id="IPR037232">
    <property type="entry name" value="NADH_quin_OxRdtase_su_C/D-like"/>
</dbReference>
<organism evidence="9">
    <name type="scientific">Eiseniibacteriota bacterium</name>
    <dbReference type="NCBI Taxonomy" id="2212470"/>
    <lineage>
        <taxon>Bacteria</taxon>
        <taxon>Candidatus Eiseniibacteriota</taxon>
    </lineage>
</organism>
<feature type="binding site" evidence="5">
    <location>
        <position position="424"/>
    </location>
    <ligand>
        <name>Fe cation</name>
        <dbReference type="ChEBI" id="CHEBI:24875"/>
    </ligand>
</feature>
<evidence type="ECO:0000256" key="5">
    <source>
        <dbReference type="PIRSR" id="PIRSR601501-1"/>
    </source>
</evidence>
<dbReference type="InterPro" id="IPR052197">
    <property type="entry name" value="ComplexI_49kDa-like"/>
</dbReference>
<dbReference type="Pfam" id="PF00374">
    <property type="entry name" value="NiFeSe_Hases"/>
    <property type="match status" value="1"/>
</dbReference>
<evidence type="ECO:0000256" key="3">
    <source>
        <dbReference type="ARBA" id="ARBA00023002"/>
    </source>
</evidence>
<dbReference type="InterPro" id="IPR001501">
    <property type="entry name" value="Ni-dep_hyd_lsu"/>
</dbReference>
<dbReference type="Pfam" id="PF00329">
    <property type="entry name" value="Complex1_30kDa"/>
    <property type="match status" value="1"/>
</dbReference>
<feature type="binding site" evidence="5">
    <location>
        <position position="421"/>
    </location>
    <ligand>
        <name>Ni(2+)</name>
        <dbReference type="ChEBI" id="CHEBI:49786"/>
    </ligand>
</feature>
<reference evidence="9" key="1">
    <citation type="journal article" date="2020" name="mSystems">
        <title>Genome- and Community-Level Interaction Insights into Carbon Utilization and Element Cycling Functions of Hydrothermarchaeota in Hydrothermal Sediment.</title>
        <authorList>
            <person name="Zhou Z."/>
            <person name="Liu Y."/>
            <person name="Xu W."/>
            <person name="Pan J."/>
            <person name="Luo Z.H."/>
            <person name="Li M."/>
        </authorList>
    </citation>
    <scope>NUCLEOTIDE SEQUENCE [LARGE SCALE GENOMIC DNA]</scope>
    <source>
        <strain evidence="9">SpSt-381</strain>
    </source>
</reference>
<dbReference type="InterPro" id="IPR020396">
    <property type="entry name" value="NADH_UbQ_OxRdtase_CS"/>
</dbReference>
<dbReference type="InterPro" id="IPR029014">
    <property type="entry name" value="NiFe-Hase_large"/>
</dbReference>
<feature type="domain" description="NADH-quinone oxidoreductase subunit D" evidence="8">
    <location>
        <begin position="478"/>
        <end position="640"/>
    </location>
</feature>
<comment type="caution">
    <text evidence="9">The sequence shown here is derived from an EMBL/GenBank/DDBJ whole genome shotgun (WGS) entry which is preliminary data.</text>
</comment>
<dbReference type="Gene3D" id="3.30.460.80">
    <property type="entry name" value="NADH:ubiquinone oxidoreductase, 30kDa subunit"/>
    <property type="match status" value="1"/>
</dbReference>
<dbReference type="GO" id="GO:0051287">
    <property type="term" value="F:NAD binding"/>
    <property type="evidence" value="ECO:0007669"/>
    <property type="project" value="InterPro"/>
</dbReference>
<comment type="cofactor">
    <cofactor evidence="5">
        <name>Ni(2+)</name>
        <dbReference type="ChEBI" id="CHEBI:49786"/>
    </cofactor>
</comment>
<dbReference type="PANTHER" id="PTHR43485:SF1">
    <property type="entry name" value="FORMATE HYDROGENLYASE SUBUNIT 5-RELATED"/>
    <property type="match status" value="1"/>
</dbReference>
<feature type="domain" description="NADH:ubiquinone oxidoreductase 30kDa subunit" evidence="7">
    <location>
        <begin position="222"/>
        <end position="340"/>
    </location>
</feature>
<comment type="cofactor">
    <cofactor evidence="5">
        <name>Fe cation</name>
        <dbReference type="ChEBI" id="CHEBI:24875"/>
    </cofactor>
</comment>
<keyword evidence="2" id="KW-0813">Transport</keyword>
<keyword evidence="5" id="KW-0460">Magnesium</keyword>
<dbReference type="SUPFAM" id="SSF56762">
    <property type="entry name" value="HydB/Nqo4-like"/>
    <property type="match status" value="1"/>
</dbReference>
<evidence type="ECO:0000313" key="9">
    <source>
        <dbReference type="EMBL" id="HGZ43682.1"/>
    </source>
</evidence>
<evidence type="ECO:0000256" key="2">
    <source>
        <dbReference type="ARBA" id="ARBA00022448"/>
    </source>
</evidence>